<protein>
    <submittedName>
        <fullName evidence="8">E3 ubiquitin-protein ligase IAP-3</fullName>
    </submittedName>
</protein>
<evidence type="ECO:0000256" key="4">
    <source>
        <dbReference type="ARBA" id="ARBA00022771"/>
    </source>
</evidence>
<dbReference type="GO" id="GO:0043027">
    <property type="term" value="F:cysteine-type endopeptidase inhibitor activity involved in apoptotic process"/>
    <property type="evidence" value="ECO:0007669"/>
    <property type="project" value="TreeGrafter"/>
</dbReference>
<dbReference type="PROSITE" id="PS50143">
    <property type="entry name" value="BIR_REPEAT_2"/>
    <property type="match status" value="1"/>
</dbReference>
<dbReference type="Pfam" id="PF13920">
    <property type="entry name" value="zf-C3HC4_3"/>
    <property type="match status" value="1"/>
</dbReference>
<dbReference type="InterPro" id="IPR001841">
    <property type="entry name" value="Znf_RING"/>
</dbReference>
<comment type="caution">
    <text evidence="8">The sequence shown here is derived from an EMBL/GenBank/DDBJ whole genome shotgun (WGS) entry which is preliminary data.</text>
</comment>
<dbReference type="FunFam" id="1.10.1170.10:FF:000003">
    <property type="entry name" value="E3 ubiquitin-protein ligase XIAP"/>
    <property type="match status" value="1"/>
</dbReference>
<proteinExistence type="inferred from homology"/>
<dbReference type="CDD" id="cd00022">
    <property type="entry name" value="BIR"/>
    <property type="match status" value="1"/>
</dbReference>
<evidence type="ECO:0000313" key="8">
    <source>
        <dbReference type="EMBL" id="KAK3913287.1"/>
    </source>
</evidence>
<evidence type="ECO:0000259" key="7">
    <source>
        <dbReference type="PROSITE" id="PS50089"/>
    </source>
</evidence>
<dbReference type="Proteomes" id="UP001219518">
    <property type="component" value="Unassembled WGS sequence"/>
</dbReference>
<evidence type="ECO:0000256" key="1">
    <source>
        <dbReference type="ARBA" id="ARBA00006672"/>
    </source>
</evidence>
<accession>A0AAE1H1Z3</accession>
<organism evidence="8 9">
    <name type="scientific">Frankliniella fusca</name>
    <dbReference type="NCBI Taxonomy" id="407009"/>
    <lineage>
        <taxon>Eukaryota</taxon>
        <taxon>Metazoa</taxon>
        <taxon>Ecdysozoa</taxon>
        <taxon>Arthropoda</taxon>
        <taxon>Hexapoda</taxon>
        <taxon>Insecta</taxon>
        <taxon>Pterygota</taxon>
        <taxon>Neoptera</taxon>
        <taxon>Paraneoptera</taxon>
        <taxon>Thysanoptera</taxon>
        <taxon>Terebrantia</taxon>
        <taxon>Thripoidea</taxon>
        <taxon>Thripidae</taxon>
        <taxon>Frankliniella</taxon>
    </lineage>
</organism>
<dbReference type="GO" id="GO:0043066">
    <property type="term" value="P:negative regulation of apoptotic process"/>
    <property type="evidence" value="ECO:0007669"/>
    <property type="project" value="TreeGrafter"/>
</dbReference>
<sequence>MSDEVETGVRRLLPEIATLGATIFFRAEDTEKWECGIYKDGYNPLRTNDLMYKMGVCTRYGKVHPQYKLKASRLKTFEGWPKETMISGEKMADAGLFWTSTDDMVICFWCGGGLKDWDADDDPWVNHAKWFGRCSYLLERKGIDFVQNVHAQLDTAGDVVVDTSMTEVKNMDTSCKICLEGSINTLFLPCRHLASCDVCGSSVTECVICRKIIDATVRVFIA</sequence>
<keyword evidence="3" id="KW-0479">Metal-binding</keyword>
<dbReference type="GO" id="GO:0006915">
    <property type="term" value="P:apoptotic process"/>
    <property type="evidence" value="ECO:0007669"/>
    <property type="project" value="UniProtKB-KW"/>
</dbReference>
<dbReference type="SMART" id="SM00238">
    <property type="entry name" value="BIR"/>
    <property type="match status" value="1"/>
</dbReference>
<dbReference type="Gene3D" id="1.10.1170.10">
    <property type="entry name" value="Inhibitor Of Apoptosis Protein (2mihbC-IAP-1), Chain A"/>
    <property type="match status" value="1"/>
</dbReference>
<dbReference type="GO" id="GO:0031398">
    <property type="term" value="P:positive regulation of protein ubiquitination"/>
    <property type="evidence" value="ECO:0007669"/>
    <property type="project" value="TreeGrafter"/>
</dbReference>
<dbReference type="GO" id="GO:0005634">
    <property type="term" value="C:nucleus"/>
    <property type="evidence" value="ECO:0007669"/>
    <property type="project" value="TreeGrafter"/>
</dbReference>
<dbReference type="InterPro" id="IPR001370">
    <property type="entry name" value="BIR_rpt"/>
</dbReference>
<dbReference type="GO" id="GO:0008270">
    <property type="term" value="F:zinc ion binding"/>
    <property type="evidence" value="ECO:0007669"/>
    <property type="project" value="UniProtKB-KW"/>
</dbReference>
<evidence type="ECO:0000256" key="6">
    <source>
        <dbReference type="PROSITE-ProRule" id="PRU00175"/>
    </source>
</evidence>
<dbReference type="Pfam" id="PF00653">
    <property type="entry name" value="BIR"/>
    <property type="match status" value="1"/>
</dbReference>
<dbReference type="GO" id="GO:0061630">
    <property type="term" value="F:ubiquitin protein ligase activity"/>
    <property type="evidence" value="ECO:0007669"/>
    <property type="project" value="TreeGrafter"/>
</dbReference>
<keyword evidence="9" id="KW-1185">Reference proteome</keyword>
<dbReference type="InterPro" id="IPR013083">
    <property type="entry name" value="Znf_RING/FYVE/PHD"/>
</dbReference>
<dbReference type="AlphaFoldDB" id="A0AAE1H1Z3"/>
<keyword evidence="5" id="KW-0862">Zinc</keyword>
<dbReference type="Gene3D" id="3.30.40.10">
    <property type="entry name" value="Zinc/RING finger domain, C3HC4 (zinc finger)"/>
    <property type="match status" value="1"/>
</dbReference>
<dbReference type="PROSITE" id="PS50089">
    <property type="entry name" value="ZF_RING_2"/>
    <property type="match status" value="1"/>
</dbReference>
<keyword evidence="4 6" id="KW-0863">Zinc-finger</keyword>
<evidence type="ECO:0000256" key="2">
    <source>
        <dbReference type="ARBA" id="ARBA00022703"/>
    </source>
</evidence>
<gene>
    <name evidence="8" type="ORF">KUF71_022741</name>
</gene>
<keyword evidence="2" id="KW-0053">Apoptosis</keyword>
<dbReference type="GO" id="GO:0051726">
    <property type="term" value="P:regulation of cell cycle"/>
    <property type="evidence" value="ECO:0007669"/>
    <property type="project" value="TreeGrafter"/>
</dbReference>
<evidence type="ECO:0000313" key="9">
    <source>
        <dbReference type="Proteomes" id="UP001219518"/>
    </source>
</evidence>
<dbReference type="SUPFAM" id="SSF57924">
    <property type="entry name" value="Inhibitor of apoptosis (IAP) repeat"/>
    <property type="match status" value="1"/>
</dbReference>
<dbReference type="PANTHER" id="PTHR10044">
    <property type="entry name" value="INHIBITOR OF APOPTOSIS"/>
    <property type="match status" value="1"/>
</dbReference>
<dbReference type="InterPro" id="IPR050784">
    <property type="entry name" value="IAP"/>
</dbReference>
<reference evidence="8" key="1">
    <citation type="submission" date="2021-07" db="EMBL/GenBank/DDBJ databases">
        <authorList>
            <person name="Catto M.A."/>
            <person name="Jacobson A."/>
            <person name="Kennedy G."/>
            <person name="Labadie P."/>
            <person name="Hunt B.G."/>
            <person name="Srinivasan R."/>
        </authorList>
    </citation>
    <scope>NUCLEOTIDE SEQUENCE</scope>
    <source>
        <strain evidence="8">PL_HMW_Pooled</strain>
        <tissue evidence="8">Head</tissue>
    </source>
</reference>
<dbReference type="EMBL" id="JAHWGI010000318">
    <property type="protein sequence ID" value="KAK3913287.1"/>
    <property type="molecule type" value="Genomic_DNA"/>
</dbReference>
<dbReference type="FunFam" id="1.10.1170.10:FF:000002">
    <property type="entry name" value="Baculoviral IAP repeat containing 7"/>
    <property type="match status" value="1"/>
</dbReference>
<reference evidence="8" key="2">
    <citation type="journal article" date="2023" name="BMC Genomics">
        <title>Pest status, molecular evolution, and epigenetic factors derived from the genome assembly of Frankliniella fusca, a thysanopteran phytovirus vector.</title>
        <authorList>
            <person name="Catto M.A."/>
            <person name="Labadie P.E."/>
            <person name="Jacobson A.L."/>
            <person name="Kennedy G.G."/>
            <person name="Srinivasan R."/>
            <person name="Hunt B.G."/>
        </authorList>
    </citation>
    <scope>NUCLEOTIDE SEQUENCE</scope>
    <source>
        <strain evidence="8">PL_HMW_Pooled</strain>
    </source>
</reference>
<comment type="similarity">
    <text evidence="1">Belongs to the IAP family.</text>
</comment>
<name>A0AAE1H1Z3_9NEOP</name>
<evidence type="ECO:0000256" key="3">
    <source>
        <dbReference type="ARBA" id="ARBA00022723"/>
    </source>
</evidence>
<dbReference type="PANTHER" id="PTHR10044:SF139">
    <property type="entry name" value="DEATH-ASSOCIATED INHIBITOR OF APOPTOSIS 2"/>
    <property type="match status" value="1"/>
</dbReference>
<dbReference type="GO" id="GO:0005737">
    <property type="term" value="C:cytoplasm"/>
    <property type="evidence" value="ECO:0007669"/>
    <property type="project" value="TreeGrafter"/>
</dbReference>
<feature type="domain" description="RING-type" evidence="7">
    <location>
        <begin position="175"/>
        <end position="210"/>
    </location>
</feature>
<evidence type="ECO:0000256" key="5">
    <source>
        <dbReference type="ARBA" id="ARBA00022833"/>
    </source>
</evidence>